<dbReference type="InterPro" id="IPR005180">
    <property type="entry name" value="DUF302"/>
</dbReference>
<dbReference type="Pfam" id="PF03625">
    <property type="entry name" value="DUF302"/>
    <property type="match status" value="1"/>
</dbReference>
<gene>
    <name evidence="2" type="ORF">DIZ80_00060</name>
</gene>
<dbReference type="Gene3D" id="3.30.310.70">
    <property type="entry name" value="TT1751-like domain"/>
    <property type="match status" value="1"/>
</dbReference>
<evidence type="ECO:0000313" key="3">
    <source>
        <dbReference type="Proteomes" id="UP000254266"/>
    </source>
</evidence>
<dbReference type="CDD" id="cd14797">
    <property type="entry name" value="DUF302"/>
    <property type="match status" value="1"/>
</dbReference>
<reference evidence="2 3" key="1">
    <citation type="journal article" date="2018" name="ISME J.">
        <title>Endosymbiont genomes yield clues of tubeworm success.</title>
        <authorList>
            <person name="Li Y."/>
            <person name="Liles M.R."/>
            <person name="Halanych K.M."/>
        </authorList>
    </citation>
    <scope>NUCLEOTIDE SEQUENCE [LARGE SCALE GENOMIC DNA]</scope>
    <source>
        <strain evidence="2">A1464</strain>
    </source>
</reference>
<name>A0A370DNN0_9GAMM</name>
<comment type="caution">
    <text evidence="2">The sequence shown here is derived from an EMBL/GenBank/DDBJ whole genome shotgun (WGS) entry which is preliminary data.</text>
</comment>
<dbReference type="SUPFAM" id="SSF103247">
    <property type="entry name" value="TT1751-like"/>
    <property type="match status" value="1"/>
</dbReference>
<keyword evidence="3" id="KW-1185">Reference proteome</keyword>
<organism evidence="2 3">
    <name type="scientific">endosymbiont of Galathealinum brachiosum</name>
    <dbReference type="NCBI Taxonomy" id="2200906"/>
    <lineage>
        <taxon>Bacteria</taxon>
        <taxon>Pseudomonadati</taxon>
        <taxon>Pseudomonadota</taxon>
        <taxon>Gammaproteobacteria</taxon>
        <taxon>sulfur-oxidizing symbionts</taxon>
    </lineage>
</organism>
<dbReference type="InterPro" id="IPR035923">
    <property type="entry name" value="TT1751-like_sf"/>
</dbReference>
<sequence length="127" mass="14260">MITKKSNFNVSTTINRLENILNKKGIKIVAKIDHTTAAASVDMELRPTQLIIFGNPKIGTPLMQHNQLTGLELPMKVLAWEDKDGDTWVGYHQTKNIINNLGIQYIPEITNKISSALDNLTDYAIRD</sequence>
<dbReference type="PANTHER" id="PTHR38342">
    <property type="entry name" value="SLR5037 PROTEIN"/>
    <property type="match status" value="1"/>
</dbReference>
<dbReference type="AlphaFoldDB" id="A0A370DNN0"/>
<dbReference type="Proteomes" id="UP000254266">
    <property type="component" value="Unassembled WGS sequence"/>
</dbReference>
<dbReference type="EMBL" id="QFXC01000002">
    <property type="protein sequence ID" value="RDH85907.1"/>
    <property type="molecule type" value="Genomic_DNA"/>
</dbReference>
<dbReference type="PANTHER" id="PTHR38342:SF2">
    <property type="entry name" value="INNER MEMBRANE OR EXPORTED"/>
    <property type="match status" value="1"/>
</dbReference>
<evidence type="ECO:0000259" key="1">
    <source>
        <dbReference type="Pfam" id="PF03625"/>
    </source>
</evidence>
<proteinExistence type="predicted"/>
<protein>
    <submittedName>
        <fullName evidence="2">Camphor resistance protein CrcB</fullName>
    </submittedName>
</protein>
<evidence type="ECO:0000313" key="2">
    <source>
        <dbReference type="EMBL" id="RDH85907.1"/>
    </source>
</evidence>
<accession>A0A370DNN0</accession>
<feature type="domain" description="DUF302" evidence="1">
    <location>
        <begin position="32"/>
        <end position="92"/>
    </location>
</feature>